<reference evidence="2 3" key="1">
    <citation type="submission" date="2021-01" db="EMBL/GenBank/DDBJ databases">
        <title>Whole genome shotgun sequence of Actinoplanes durhamensis NBRC 14914.</title>
        <authorList>
            <person name="Komaki H."/>
            <person name="Tamura T."/>
        </authorList>
    </citation>
    <scope>NUCLEOTIDE SEQUENCE [LARGE SCALE GENOMIC DNA]</scope>
    <source>
        <strain evidence="2 3">NBRC 14914</strain>
    </source>
</reference>
<name>A0ABQ3YRF2_9ACTN</name>
<evidence type="ECO:0000313" key="2">
    <source>
        <dbReference type="EMBL" id="GIE00167.1"/>
    </source>
</evidence>
<protein>
    <submittedName>
        <fullName evidence="2">Uncharacterized protein</fullName>
    </submittedName>
</protein>
<keyword evidence="1" id="KW-0812">Transmembrane</keyword>
<accession>A0ABQ3YRF2</accession>
<dbReference type="EMBL" id="BOML01000013">
    <property type="protein sequence ID" value="GIE00167.1"/>
    <property type="molecule type" value="Genomic_DNA"/>
</dbReference>
<evidence type="ECO:0000313" key="3">
    <source>
        <dbReference type="Proteomes" id="UP000637628"/>
    </source>
</evidence>
<dbReference type="Proteomes" id="UP000637628">
    <property type="component" value="Unassembled WGS sequence"/>
</dbReference>
<sequence length="372" mass="38736">MRVDEVVNMATDDGPPLRVSIDDIVASGRRVQRRRRTILAGGLAMAAVAAVAVTTAALVPMGPRTDKQPATVAASSSPSVPTAAAAPLLADPLEFTFSGYSVGPVHVQNPIVAGNAYQIAAVTVDGTTDSRHRGKVSDRRDMTPRLDASLTLYRPGAYAVQRLAGTTSTTVAGHRALKAEHHQGFGPWLRTLAWEYAPNAWAVLDSSADRADLPTMGQLEATAAALTGAAARPATVPFRLSYVPAGYDVFAVGDHMTGSLDAVGGPSATEYSGLIFARSGLPQTGLLGPYDNMMWGAFQIMISANTADSPGTPGCDSGLCTRLAEGGKVTVEVASDAGSLSKAETMKVLNGISLTDVNDTKTWVDVRTALTR</sequence>
<comment type="caution">
    <text evidence="2">The sequence shown here is derived from an EMBL/GenBank/DDBJ whole genome shotgun (WGS) entry which is preliminary data.</text>
</comment>
<proteinExistence type="predicted"/>
<organism evidence="2 3">
    <name type="scientific">Paractinoplanes durhamensis</name>
    <dbReference type="NCBI Taxonomy" id="113563"/>
    <lineage>
        <taxon>Bacteria</taxon>
        <taxon>Bacillati</taxon>
        <taxon>Actinomycetota</taxon>
        <taxon>Actinomycetes</taxon>
        <taxon>Micromonosporales</taxon>
        <taxon>Micromonosporaceae</taxon>
        <taxon>Paractinoplanes</taxon>
    </lineage>
</organism>
<keyword evidence="1" id="KW-1133">Transmembrane helix</keyword>
<gene>
    <name evidence="2" type="ORF">Adu01nite_15170</name>
</gene>
<evidence type="ECO:0000256" key="1">
    <source>
        <dbReference type="SAM" id="Phobius"/>
    </source>
</evidence>
<keyword evidence="3" id="KW-1185">Reference proteome</keyword>
<feature type="transmembrane region" description="Helical" evidence="1">
    <location>
        <begin position="38"/>
        <end position="59"/>
    </location>
</feature>
<keyword evidence="1" id="KW-0472">Membrane</keyword>